<keyword evidence="7 9" id="KW-0472">Membrane</keyword>
<organism evidence="10 11">
    <name type="scientific">Mycolicibacterium tokaiense</name>
    <dbReference type="NCBI Taxonomy" id="39695"/>
    <lineage>
        <taxon>Bacteria</taxon>
        <taxon>Bacillati</taxon>
        <taxon>Actinomycetota</taxon>
        <taxon>Actinomycetes</taxon>
        <taxon>Mycobacteriales</taxon>
        <taxon>Mycobacteriaceae</taxon>
        <taxon>Mycolicibacterium</taxon>
    </lineage>
</organism>
<dbReference type="InterPro" id="IPR052157">
    <property type="entry name" value="BCAA_transport_permease"/>
</dbReference>
<feature type="transmembrane region" description="Helical" evidence="9">
    <location>
        <begin position="129"/>
        <end position="157"/>
    </location>
</feature>
<comment type="subcellular location">
    <subcellularLocation>
        <location evidence="1">Cell membrane</location>
        <topology evidence="1">Multi-pass membrane protein</topology>
    </subcellularLocation>
</comment>
<keyword evidence="6 9" id="KW-1133">Transmembrane helix</keyword>
<reference evidence="10 11" key="1">
    <citation type="submission" date="2018-06" db="EMBL/GenBank/DDBJ databases">
        <authorList>
            <consortium name="Pathogen Informatics"/>
            <person name="Doyle S."/>
        </authorList>
    </citation>
    <scope>NUCLEOTIDE SEQUENCE [LARGE SCALE GENOMIC DNA]</scope>
    <source>
        <strain evidence="10 11">NCTC10821</strain>
    </source>
</reference>
<comment type="similarity">
    <text evidence="8">Belongs to the binding-protein-dependent transport system permease family. LivHM subfamily.</text>
</comment>
<dbReference type="InterPro" id="IPR001851">
    <property type="entry name" value="ABC_transp_permease"/>
</dbReference>
<evidence type="ECO:0000256" key="6">
    <source>
        <dbReference type="ARBA" id="ARBA00022989"/>
    </source>
</evidence>
<keyword evidence="3" id="KW-1003">Cell membrane</keyword>
<dbReference type="EMBL" id="UGQT01000001">
    <property type="protein sequence ID" value="STZ61272.1"/>
    <property type="molecule type" value="Genomic_DNA"/>
</dbReference>
<feature type="transmembrane region" description="Helical" evidence="9">
    <location>
        <begin position="260"/>
        <end position="277"/>
    </location>
</feature>
<feature type="transmembrane region" description="Helical" evidence="9">
    <location>
        <begin position="188"/>
        <end position="209"/>
    </location>
</feature>
<keyword evidence="5" id="KW-0029">Amino-acid transport</keyword>
<dbReference type="AlphaFoldDB" id="A0A378TKD7"/>
<evidence type="ECO:0000256" key="3">
    <source>
        <dbReference type="ARBA" id="ARBA00022475"/>
    </source>
</evidence>
<proteinExistence type="inferred from homology"/>
<dbReference type="GO" id="GO:0006865">
    <property type="term" value="P:amino acid transport"/>
    <property type="evidence" value="ECO:0007669"/>
    <property type="project" value="UniProtKB-KW"/>
</dbReference>
<dbReference type="PANTHER" id="PTHR11795:SF449">
    <property type="entry name" value="BRANCHED-CHAIN AMINO ACID TRANSPORT PERMEASE PROTEIN LIVH-RELATED"/>
    <property type="match status" value="1"/>
</dbReference>
<feature type="transmembrane region" description="Helical" evidence="9">
    <location>
        <begin position="56"/>
        <end position="79"/>
    </location>
</feature>
<keyword evidence="4 9" id="KW-0812">Transmembrane</keyword>
<feature type="transmembrane region" description="Helical" evidence="9">
    <location>
        <begin position="34"/>
        <end position="50"/>
    </location>
</feature>
<evidence type="ECO:0000256" key="7">
    <source>
        <dbReference type="ARBA" id="ARBA00023136"/>
    </source>
</evidence>
<dbReference type="OrthoDB" id="9807115at2"/>
<evidence type="ECO:0000313" key="11">
    <source>
        <dbReference type="Proteomes" id="UP000254978"/>
    </source>
</evidence>
<feature type="transmembrane region" description="Helical" evidence="9">
    <location>
        <begin position="237"/>
        <end position="254"/>
    </location>
</feature>
<evidence type="ECO:0000256" key="1">
    <source>
        <dbReference type="ARBA" id="ARBA00004651"/>
    </source>
</evidence>
<protein>
    <submittedName>
        <fullName evidence="10">ABC-type branched-chain amino acid transport system, permease protein I</fullName>
    </submittedName>
</protein>
<accession>A0A378TKD7</accession>
<evidence type="ECO:0000256" key="8">
    <source>
        <dbReference type="ARBA" id="ARBA00037998"/>
    </source>
</evidence>
<dbReference type="Pfam" id="PF02653">
    <property type="entry name" value="BPD_transp_2"/>
    <property type="match status" value="1"/>
</dbReference>
<keyword evidence="11" id="KW-1185">Reference proteome</keyword>
<dbReference type="GO" id="GO:0005886">
    <property type="term" value="C:plasma membrane"/>
    <property type="evidence" value="ECO:0007669"/>
    <property type="project" value="UniProtKB-SubCell"/>
</dbReference>
<gene>
    <name evidence="10" type="primary">livH_5</name>
    <name evidence="10" type="ORF">NCTC10821_04821</name>
</gene>
<evidence type="ECO:0000256" key="2">
    <source>
        <dbReference type="ARBA" id="ARBA00022448"/>
    </source>
</evidence>
<dbReference type="GO" id="GO:0022857">
    <property type="term" value="F:transmembrane transporter activity"/>
    <property type="evidence" value="ECO:0007669"/>
    <property type="project" value="InterPro"/>
</dbReference>
<evidence type="ECO:0000256" key="4">
    <source>
        <dbReference type="ARBA" id="ARBA00022692"/>
    </source>
</evidence>
<name>A0A378TKD7_9MYCO</name>
<evidence type="ECO:0000256" key="5">
    <source>
        <dbReference type="ARBA" id="ARBA00022970"/>
    </source>
</evidence>
<evidence type="ECO:0000256" key="9">
    <source>
        <dbReference type="SAM" id="Phobius"/>
    </source>
</evidence>
<dbReference type="RefSeq" id="WP_115280247.1">
    <property type="nucleotide sequence ID" value="NZ_AP022600.1"/>
</dbReference>
<feature type="transmembrane region" description="Helical" evidence="9">
    <location>
        <begin position="215"/>
        <end position="232"/>
    </location>
</feature>
<dbReference type="CDD" id="cd06582">
    <property type="entry name" value="TM_PBP1_LivH_like"/>
    <property type="match status" value="1"/>
</dbReference>
<dbReference type="Proteomes" id="UP000254978">
    <property type="component" value="Unassembled WGS sequence"/>
</dbReference>
<feature type="transmembrane region" description="Helical" evidence="9">
    <location>
        <begin position="6"/>
        <end position="27"/>
    </location>
</feature>
<keyword evidence="2" id="KW-0813">Transport</keyword>
<dbReference type="InterPro" id="IPR037294">
    <property type="entry name" value="ABC_BtuC-like"/>
</dbReference>
<sequence>MIDLVLIGLIEAAPLVLAAIGFTLIYYLNGFINVAFAETITSGAYFAVFFNQVLGLGFYLAIIPAAIAAGLLSVATYLLVYRPALNRGVGVVEMIVLSVGVSFLLRHLLRVVFGVETYLFDLGEQTYLSILGTGVTSVQIWALVLVVVMVTVAYLMTYRSKYGQMMRALASNRDLAVASGIDPTKASILVWFIAGVAGGLAGIFLGVFAFVDYQIGWNLILIIVMVAIVGGIGNVRGALIAGAAAGVAVSFLTWLTQPLYAQVLLLALFIVVLRLKATRSGGGSRRSLLALAGRS</sequence>
<feature type="transmembrane region" description="Helical" evidence="9">
    <location>
        <begin position="91"/>
        <end position="109"/>
    </location>
</feature>
<dbReference type="Gene3D" id="1.10.3470.10">
    <property type="entry name" value="ABC transporter involved in vitamin B12 uptake, BtuC"/>
    <property type="match status" value="1"/>
</dbReference>
<evidence type="ECO:0000313" key="10">
    <source>
        <dbReference type="EMBL" id="STZ61272.1"/>
    </source>
</evidence>
<dbReference type="PANTHER" id="PTHR11795">
    <property type="entry name" value="BRANCHED-CHAIN AMINO ACID TRANSPORT SYSTEM PERMEASE PROTEIN LIVH"/>
    <property type="match status" value="1"/>
</dbReference>